<dbReference type="CDD" id="cd07262">
    <property type="entry name" value="VOC_like"/>
    <property type="match status" value="1"/>
</dbReference>
<evidence type="ECO:0000313" key="3">
    <source>
        <dbReference type="Proteomes" id="UP000325255"/>
    </source>
</evidence>
<keyword evidence="3" id="KW-1185">Reference proteome</keyword>
<protein>
    <submittedName>
        <fullName evidence="2">VOC family protein</fullName>
    </submittedName>
</protein>
<name>A0A5M6IKV7_9PROT</name>
<dbReference type="OrthoDB" id="9807407at2"/>
<proteinExistence type="predicted"/>
<organism evidence="2 3">
    <name type="scientific">Rhodovastum atsumiense</name>
    <dbReference type="NCBI Taxonomy" id="504468"/>
    <lineage>
        <taxon>Bacteria</taxon>
        <taxon>Pseudomonadati</taxon>
        <taxon>Pseudomonadota</taxon>
        <taxon>Alphaproteobacteria</taxon>
        <taxon>Acetobacterales</taxon>
        <taxon>Acetobacteraceae</taxon>
        <taxon>Rhodovastum</taxon>
    </lineage>
</organism>
<dbReference type="PANTHER" id="PTHR35006">
    <property type="entry name" value="GLYOXALASE FAMILY PROTEIN (AFU_ORTHOLOGUE AFUA_5G14830)"/>
    <property type="match status" value="1"/>
</dbReference>
<accession>A0A5M6IKV7</accession>
<dbReference type="InterPro" id="IPR037523">
    <property type="entry name" value="VOC_core"/>
</dbReference>
<gene>
    <name evidence="2" type="ORF">F1189_28875</name>
</gene>
<comment type="caution">
    <text evidence="2">The sequence shown here is derived from an EMBL/GenBank/DDBJ whole genome shotgun (WGS) entry which is preliminary data.</text>
</comment>
<dbReference type="InterPro" id="IPR004360">
    <property type="entry name" value="Glyas_Fos-R_dOase_dom"/>
</dbReference>
<dbReference type="SUPFAM" id="SSF54593">
    <property type="entry name" value="Glyoxalase/Bleomycin resistance protein/Dihydroxybiphenyl dioxygenase"/>
    <property type="match status" value="1"/>
</dbReference>
<dbReference type="RefSeq" id="WP_150045337.1">
    <property type="nucleotide sequence ID" value="NZ_OW485601.1"/>
</dbReference>
<dbReference type="Gene3D" id="3.10.180.10">
    <property type="entry name" value="2,3-Dihydroxybiphenyl 1,2-Dioxygenase, domain 1"/>
    <property type="match status" value="1"/>
</dbReference>
<dbReference type="Pfam" id="PF00903">
    <property type="entry name" value="Glyoxalase"/>
    <property type="match status" value="1"/>
</dbReference>
<sequence>MISHLSIAVADYARARAFYDAALAPLGLRVRLELPQAAGYGPAEIEAWDDPGGAFWITSSGDPAERIAGARGFHIAFTARTRRMVDGFHAAALAAGGRDNGAPGLRAQYHPQYYAAFVIDPDGWRLEAVCHRPEP</sequence>
<dbReference type="PANTHER" id="PTHR35006:SF2">
    <property type="entry name" value="GLYOXALASE FAMILY PROTEIN (AFU_ORTHOLOGUE AFUA_5G14830)"/>
    <property type="match status" value="1"/>
</dbReference>
<feature type="domain" description="VOC" evidence="1">
    <location>
        <begin position="1"/>
        <end position="131"/>
    </location>
</feature>
<evidence type="ECO:0000259" key="1">
    <source>
        <dbReference type="PROSITE" id="PS51819"/>
    </source>
</evidence>
<dbReference type="PROSITE" id="PS51819">
    <property type="entry name" value="VOC"/>
    <property type="match status" value="1"/>
</dbReference>
<reference evidence="2 3" key="1">
    <citation type="submission" date="2019-09" db="EMBL/GenBank/DDBJ databases">
        <title>Genome sequence of Rhodovastum atsumiense, a diverse member of the Acetobacteraceae family of non-sulfur purple photosynthetic bacteria.</title>
        <authorList>
            <person name="Meyer T."/>
            <person name="Kyndt J."/>
        </authorList>
    </citation>
    <scope>NUCLEOTIDE SEQUENCE [LARGE SCALE GENOMIC DNA]</scope>
    <source>
        <strain evidence="2 3">DSM 21279</strain>
    </source>
</reference>
<dbReference type="EMBL" id="VWPK01000080">
    <property type="protein sequence ID" value="KAA5608499.1"/>
    <property type="molecule type" value="Genomic_DNA"/>
</dbReference>
<dbReference type="Proteomes" id="UP000325255">
    <property type="component" value="Unassembled WGS sequence"/>
</dbReference>
<dbReference type="AlphaFoldDB" id="A0A5M6IKV7"/>
<evidence type="ECO:0000313" key="2">
    <source>
        <dbReference type="EMBL" id="KAA5608499.1"/>
    </source>
</evidence>
<dbReference type="InterPro" id="IPR029068">
    <property type="entry name" value="Glyas_Bleomycin-R_OHBP_Dase"/>
</dbReference>